<keyword evidence="2" id="KW-0413">Isomerase</keyword>
<proteinExistence type="predicted"/>
<dbReference type="GO" id="GO:0006047">
    <property type="term" value="P:UDP-N-acetylglucosamine metabolic process"/>
    <property type="evidence" value="ECO:0007669"/>
    <property type="project" value="InterPro"/>
</dbReference>
<dbReference type="InterPro" id="IPR020004">
    <property type="entry name" value="UDP-GlcNAc_Epase"/>
</dbReference>
<dbReference type="RefSeq" id="WP_146777998.1">
    <property type="nucleotide sequence ID" value="NZ_AP011526.1"/>
</dbReference>
<reference evidence="2 3" key="1">
    <citation type="submission" date="2009-06" db="EMBL/GenBank/DDBJ databases">
        <title>Molecular Evidence for Microbiologically Influenced Corrosion from genome of Methanogen.</title>
        <authorList>
            <person name="Ito N."/>
            <person name="Tsurumaru H."/>
            <person name="Shimizu A."/>
            <person name="Harada T."/>
            <person name="Hosoyama A."/>
            <person name="Horikawa H."/>
            <person name="Wakai S."/>
            <person name="Sasaki K."/>
            <person name="Nishijima K."/>
            <person name="Ataku H."/>
            <person name="Yamazaki J."/>
            <person name="Mise M."/>
            <person name="Yamazaki S."/>
            <person name="Tanikawa S."/>
            <person name="Harayama S."/>
            <person name="Fujita N."/>
        </authorList>
    </citation>
    <scope>NUCLEOTIDE SEQUENCE [LARGE SCALE GENOMIC DNA]</scope>
    <source>
        <strain evidence="3">KA1 ( NBRC 102054)</strain>
    </source>
</reference>
<dbReference type="EC" id="5.1.3.14" evidence="2"/>
<dbReference type="Proteomes" id="UP000264208">
    <property type="component" value="Chromosome"/>
</dbReference>
<dbReference type="SUPFAM" id="SSF53756">
    <property type="entry name" value="UDP-Glycosyltransferase/glycogen phosphorylase"/>
    <property type="match status" value="1"/>
</dbReference>
<dbReference type="GeneID" id="41278792"/>
<dbReference type="AlphaFoldDB" id="A0A2Z5PLU4"/>
<accession>A0A2Z5PLU4</accession>
<dbReference type="GO" id="GO:0008761">
    <property type="term" value="F:UDP-N-acetylglucosamine 2-epimerase activity"/>
    <property type="evidence" value="ECO:0007669"/>
    <property type="project" value="UniProtKB-EC"/>
</dbReference>
<dbReference type="PANTHER" id="PTHR43174:SF3">
    <property type="entry name" value="UDP-N-ACETYLGLUCOSAMINE 2-EPIMERASE"/>
    <property type="match status" value="1"/>
</dbReference>
<protein>
    <submittedName>
        <fullName evidence="2">UDP-N-acetylglucosamine 2-epimerase</fullName>
        <ecNumber evidence="2">5.1.3.14</ecNumber>
    </submittedName>
</protein>
<feature type="domain" description="UDP-N-acetylglucosamine 2-epimerase" evidence="1">
    <location>
        <begin position="23"/>
        <end position="368"/>
    </location>
</feature>
<dbReference type="InterPro" id="IPR003331">
    <property type="entry name" value="UDP_GlcNAc_Epimerase_2_dom"/>
</dbReference>
<dbReference type="Gene3D" id="3.40.50.2000">
    <property type="entry name" value="Glycogen Phosphorylase B"/>
    <property type="match status" value="2"/>
</dbReference>
<dbReference type="InterPro" id="IPR029767">
    <property type="entry name" value="WecB-like"/>
</dbReference>
<sequence>MKKICVITGTRAEYGILRPLMQRIKNNEHFDLQIIATGMHLSPEFGLTYKYIEKDGFEISEKIEILMSSDTSIGVSKSMGLSLISFSEVYQRLNPDVVVILGDRYEAFSAMASAVVAKIPVAHIHGGELTEGAYDEFFRHAMTKMSHIHFTASEDYRKRVIQMGESPDLVFNVGAMGLENARTIDLLNKPELEKKLDVTLGERYCLVVFHPETLGSGADPEFQMQQLINALNNLNDINIVIIKGNSDTNGRTINLLIDSYMQEDNVFGFTSLAIEDYLSLLKNSDLIIGNSSSGIIEAPYFKIPTVNIGDRQGGRVQAKSIINCEPSDDKILTAIKKAFSLEFKESLKDLRNPYGEGNTSEDILDILKEFLLNNKFNSKKKFYDIKFEM</sequence>
<dbReference type="GO" id="GO:0004553">
    <property type="term" value="F:hydrolase activity, hydrolyzing O-glycosyl compounds"/>
    <property type="evidence" value="ECO:0007669"/>
    <property type="project" value="InterPro"/>
</dbReference>
<dbReference type="EMBL" id="AP011526">
    <property type="protein sequence ID" value="BAP60494.1"/>
    <property type="molecule type" value="Genomic_DNA"/>
</dbReference>
<dbReference type="KEGG" id="mmak:MMKA1_03770"/>
<gene>
    <name evidence="2" type="ORF">MMKA1_03770</name>
</gene>
<organism evidence="2 3">
    <name type="scientific">Methanococcus maripaludis KA1</name>
    <dbReference type="NCBI Taxonomy" id="637914"/>
    <lineage>
        <taxon>Archaea</taxon>
        <taxon>Methanobacteriati</taxon>
        <taxon>Methanobacteriota</taxon>
        <taxon>Methanomada group</taxon>
        <taxon>Methanococci</taxon>
        <taxon>Methanococcales</taxon>
        <taxon>Methanococcaceae</taxon>
        <taxon>Methanococcus</taxon>
    </lineage>
</organism>
<evidence type="ECO:0000313" key="2">
    <source>
        <dbReference type="EMBL" id="BAP60494.1"/>
    </source>
</evidence>
<name>A0A2Z5PLU4_METMI</name>
<dbReference type="PANTHER" id="PTHR43174">
    <property type="entry name" value="UDP-N-ACETYLGLUCOSAMINE 2-EPIMERASE"/>
    <property type="match status" value="1"/>
</dbReference>
<dbReference type="CDD" id="cd03786">
    <property type="entry name" value="GTB_UDP-GlcNAc_2-Epimerase"/>
    <property type="match status" value="1"/>
</dbReference>
<evidence type="ECO:0000313" key="3">
    <source>
        <dbReference type="Proteomes" id="UP000264208"/>
    </source>
</evidence>
<evidence type="ECO:0000259" key="1">
    <source>
        <dbReference type="Pfam" id="PF02350"/>
    </source>
</evidence>
<dbReference type="NCBIfam" id="TIGR03568">
    <property type="entry name" value="NeuC_NnaA"/>
    <property type="match status" value="1"/>
</dbReference>
<dbReference type="Pfam" id="PF02350">
    <property type="entry name" value="Epimerase_2"/>
    <property type="match status" value="1"/>
</dbReference>